<dbReference type="NCBIfam" id="TIGR01560">
    <property type="entry name" value="put_DNA_pack"/>
    <property type="match status" value="1"/>
</dbReference>
<dbReference type="Gene3D" id="1.10.3230.30">
    <property type="entry name" value="Phage gp6-like head-tail connector protein"/>
    <property type="match status" value="1"/>
</dbReference>
<protein>
    <recommendedName>
        <fullName evidence="3">DNA-packaging protein</fullName>
    </recommendedName>
</protein>
<evidence type="ECO:0000313" key="1">
    <source>
        <dbReference type="EMBL" id="KRQ03082.1"/>
    </source>
</evidence>
<sequence>MAYATLDQLKAQVSTAFADDDDLLQHYLDAAEEYVRGFLADDPEADDPPSPVPDTVNQATLLIAAAWYQNRESVVNTSRGSLLPEEIPYGAHQLLNQVRGWAFG</sequence>
<dbReference type="InterPro" id="IPR006450">
    <property type="entry name" value="Phage_HK97_gp6-like"/>
</dbReference>
<dbReference type="Proteomes" id="UP000051936">
    <property type="component" value="Unassembled WGS sequence"/>
</dbReference>
<gene>
    <name evidence="1" type="ORF">AOQ71_30425</name>
</gene>
<proteinExistence type="predicted"/>
<dbReference type="CDD" id="cd08054">
    <property type="entry name" value="gp6"/>
    <property type="match status" value="1"/>
</dbReference>
<dbReference type="STRING" id="989370.AOQ71_30425"/>
<name>A0A0R3CZY1_9BRAD</name>
<dbReference type="AlphaFoldDB" id="A0A0R3CZY1"/>
<dbReference type="EMBL" id="LJYG01000108">
    <property type="protein sequence ID" value="KRQ03082.1"/>
    <property type="molecule type" value="Genomic_DNA"/>
</dbReference>
<dbReference type="RefSeq" id="WP_057756630.1">
    <property type="nucleotide sequence ID" value="NZ_LJYG01000108.1"/>
</dbReference>
<dbReference type="InterPro" id="IPR021146">
    <property type="entry name" value="Phage_gp6-like_head-tail"/>
</dbReference>
<evidence type="ECO:0008006" key="3">
    <source>
        <dbReference type="Google" id="ProtNLM"/>
    </source>
</evidence>
<dbReference type="Pfam" id="PF05135">
    <property type="entry name" value="Phage_connect_1"/>
    <property type="match status" value="1"/>
</dbReference>
<reference evidence="1 2" key="1">
    <citation type="submission" date="2015-09" db="EMBL/GenBank/DDBJ databases">
        <title>Draft Genome Sequence of Bradyrhizobium manausense Strain BR 3351T, a Novel Symbiotic Nitrogen-Fixing Alphaproteobacterium Isolated from Brazilian Amazon Rain Forest.</title>
        <authorList>
            <person name="De Araujo J.L."/>
            <person name="Zilli J.E."/>
        </authorList>
    </citation>
    <scope>NUCLEOTIDE SEQUENCE [LARGE SCALE GENOMIC DNA]</scope>
    <source>
        <strain evidence="1 2">BR3351</strain>
    </source>
</reference>
<comment type="caution">
    <text evidence="1">The sequence shown here is derived from an EMBL/GenBank/DDBJ whole genome shotgun (WGS) entry which is preliminary data.</text>
</comment>
<accession>A0A0R3CZY1</accession>
<keyword evidence="2" id="KW-1185">Reference proteome</keyword>
<organism evidence="1 2">
    <name type="scientific">Bradyrhizobium manausense</name>
    <dbReference type="NCBI Taxonomy" id="989370"/>
    <lineage>
        <taxon>Bacteria</taxon>
        <taxon>Pseudomonadati</taxon>
        <taxon>Pseudomonadota</taxon>
        <taxon>Alphaproteobacteria</taxon>
        <taxon>Hyphomicrobiales</taxon>
        <taxon>Nitrobacteraceae</taxon>
        <taxon>Bradyrhizobium</taxon>
    </lineage>
</organism>
<dbReference type="OrthoDB" id="7307102at2"/>
<evidence type="ECO:0000313" key="2">
    <source>
        <dbReference type="Proteomes" id="UP000051936"/>
    </source>
</evidence>